<name>A0A1H7D2D2_9FIRM</name>
<sequence length="369" mass="42121">MKQGRSLADVGSELERQRMARKDFIADTRNLEMTTNQDGTSLSLYLEDEPQSFAVSELAHQQMASRLQIPYRYYQKMRQEEAPLLDENVNTWFTRIPEKRMLRVMDGKVRAFLSDRYRRLDHLELCSAVLPVVKDMKGAEIESCEVTESHLYLKVINKKLKAEVSVGDVVQAGFVISNSEVGLGSLKVEPLIYRLVCKNGLIVKDYAQKRYHVGRQVESEESAYEIYSDETLAQDDKAFFMKVQDTVRCAVDEAKFLLTVDKMRAAMNIPLEHDPVKSVELLADKFMLNQNERGDVLRQLFMGRDNSQYGLVNAITAASQITESYERATELERIGGEILAMAVPRKLLPMHEAESSIKNVTPIRRSLRA</sequence>
<protein>
    <recommendedName>
        <fullName evidence="3">DUF932 domain-containing protein</fullName>
    </recommendedName>
</protein>
<dbReference type="EMBL" id="FNZK01000029">
    <property type="protein sequence ID" value="SEJ95876.1"/>
    <property type="molecule type" value="Genomic_DNA"/>
</dbReference>
<dbReference type="AlphaFoldDB" id="A0A1H7D2D2"/>
<evidence type="ECO:0000313" key="2">
    <source>
        <dbReference type="Proteomes" id="UP000199662"/>
    </source>
</evidence>
<evidence type="ECO:0008006" key="3">
    <source>
        <dbReference type="Google" id="ProtNLM"/>
    </source>
</evidence>
<dbReference type="RefSeq" id="WP_091835721.1">
    <property type="nucleotide sequence ID" value="NZ_FNZK01000029.1"/>
</dbReference>
<evidence type="ECO:0000313" key="1">
    <source>
        <dbReference type="EMBL" id="SEJ95876.1"/>
    </source>
</evidence>
<dbReference type="InterPro" id="IPR026325">
    <property type="entry name" value="DUF932"/>
</dbReference>
<dbReference type="STRING" id="84035.SAMN05660742_1294"/>
<accession>A0A1H7D2D2</accession>
<dbReference type="Pfam" id="PF06067">
    <property type="entry name" value="DUF932"/>
    <property type="match status" value="1"/>
</dbReference>
<reference evidence="1 2" key="1">
    <citation type="submission" date="2016-10" db="EMBL/GenBank/DDBJ databases">
        <authorList>
            <person name="de Groot N.N."/>
        </authorList>
    </citation>
    <scope>NUCLEOTIDE SEQUENCE [LARGE SCALE GENOMIC DNA]</scope>
    <source>
        <strain evidence="1 2">DSM 2179</strain>
    </source>
</reference>
<proteinExistence type="predicted"/>
<keyword evidence="2" id="KW-1185">Reference proteome</keyword>
<gene>
    <name evidence="1" type="ORF">SAMN05660742_1294</name>
</gene>
<dbReference type="Proteomes" id="UP000199662">
    <property type="component" value="Unassembled WGS sequence"/>
</dbReference>
<organism evidence="1 2">
    <name type="scientific">Propionispira arboris</name>
    <dbReference type="NCBI Taxonomy" id="84035"/>
    <lineage>
        <taxon>Bacteria</taxon>
        <taxon>Bacillati</taxon>
        <taxon>Bacillota</taxon>
        <taxon>Negativicutes</taxon>
        <taxon>Selenomonadales</taxon>
        <taxon>Selenomonadaceae</taxon>
        <taxon>Propionispira</taxon>
    </lineage>
</organism>